<proteinExistence type="predicted"/>
<reference evidence="1 2" key="1">
    <citation type="journal article" date="2022" name="Int. J. Syst. Evol. Microbiol.">
        <title>Neobacillus kokaensis sp. nov., isolated from soil.</title>
        <authorList>
            <person name="Yuki K."/>
            <person name="Matsubara H."/>
            <person name="Yamaguchi S."/>
        </authorList>
    </citation>
    <scope>NUCLEOTIDE SEQUENCE [LARGE SCALE GENOMIC DNA]</scope>
    <source>
        <strain evidence="1 2">LOB 377</strain>
    </source>
</reference>
<sequence length="42" mass="4672">MSVSEENKVLARTALEAFEGKPNVFKYWAENNISSVDILSIA</sequence>
<dbReference type="Proteomes" id="UP000637074">
    <property type="component" value="Unassembled WGS sequence"/>
</dbReference>
<evidence type="ECO:0000313" key="1">
    <source>
        <dbReference type="EMBL" id="GHI01652.1"/>
    </source>
</evidence>
<dbReference type="EMBL" id="BNDS01000055">
    <property type="protein sequence ID" value="GHI01652.1"/>
    <property type="molecule type" value="Genomic_DNA"/>
</dbReference>
<protein>
    <submittedName>
        <fullName evidence="1">Uncharacterized protein</fullName>
    </submittedName>
</protein>
<evidence type="ECO:0000313" key="2">
    <source>
        <dbReference type="Proteomes" id="UP000637074"/>
    </source>
</evidence>
<keyword evidence="2" id="KW-1185">Reference proteome</keyword>
<name>A0ABQ3NCK7_9BACI</name>
<gene>
    <name evidence="1" type="ORF">AM1BK_51940</name>
</gene>
<comment type="caution">
    <text evidence="1">The sequence shown here is derived from an EMBL/GenBank/DDBJ whole genome shotgun (WGS) entry which is preliminary data.</text>
</comment>
<dbReference type="RefSeq" id="WP_275671526.1">
    <property type="nucleotide sequence ID" value="NZ_BNDS01000055.1"/>
</dbReference>
<accession>A0ABQ3NCK7</accession>
<organism evidence="1 2">
    <name type="scientific">Neobacillus kokaensis</name>
    <dbReference type="NCBI Taxonomy" id="2759023"/>
    <lineage>
        <taxon>Bacteria</taxon>
        <taxon>Bacillati</taxon>
        <taxon>Bacillota</taxon>
        <taxon>Bacilli</taxon>
        <taxon>Bacillales</taxon>
        <taxon>Bacillaceae</taxon>
        <taxon>Neobacillus</taxon>
    </lineage>
</organism>